<gene>
    <name evidence="2" type="ORF">AAF712_002406</name>
</gene>
<feature type="region of interest" description="Disordered" evidence="1">
    <location>
        <begin position="118"/>
        <end position="159"/>
    </location>
</feature>
<organism evidence="2 3">
    <name type="scientific">Marasmius tenuissimus</name>
    <dbReference type="NCBI Taxonomy" id="585030"/>
    <lineage>
        <taxon>Eukaryota</taxon>
        <taxon>Fungi</taxon>
        <taxon>Dikarya</taxon>
        <taxon>Basidiomycota</taxon>
        <taxon>Agaricomycotina</taxon>
        <taxon>Agaricomycetes</taxon>
        <taxon>Agaricomycetidae</taxon>
        <taxon>Agaricales</taxon>
        <taxon>Marasmiineae</taxon>
        <taxon>Marasmiaceae</taxon>
        <taxon>Marasmius</taxon>
    </lineage>
</organism>
<feature type="region of interest" description="Disordered" evidence="1">
    <location>
        <begin position="172"/>
        <end position="214"/>
    </location>
</feature>
<accession>A0ABR3AB19</accession>
<evidence type="ECO:0000313" key="2">
    <source>
        <dbReference type="EMBL" id="KAL0070567.1"/>
    </source>
</evidence>
<name>A0ABR3AB19_9AGAR</name>
<evidence type="ECO:0000256" key="1">
    <source>
        <dbReference type="SAM" id="MobiDB-lite"/>
    </source>
</evidence>
<keyword evidence="3" id="KW-1185">Reference proteome</keyword>
<reference evidence="2 3" key="1">
    <citation type="submission" date="2024-05" db="EMBL/GenBank/DDBJ databases">
        <title>A draft genome resource for the thread blight pathogen Marasmius tenuissimus strain MS-2.</title>
        <authorList>
            <person name="Yulfo-Soto G.E."/>
            <person name="Baruah I.K."/>
            <person name="Amoako-Attah I."/>
            <person name="Bukari Y."/>
            <person name="Meinhardt L.W."/>
            <person name="Bailey B.A."/>
            <person name="Cohen S.P."/>
        </authorList>
    </citation>
    <scope>NUCLEOTIDE SEQUENCE [LARGE SCALE GENOMIC DNA]</scope>
    <source>
        <strain evidence="2 3">MS-2</strain>
    </source>
</reference>
<dbReference type="EMBL" id="JBBXMP010000006">
    <property type="protein sequence ID" value="KAL0070567.1"/>
    <property type="molecule type" value="Genomic_DNA"/>
</dbReference>
<sequence>MASPSTVNKKRKPPPNFVSSSDWQDIAYTSRQLADEALGVDTIQKFTDCDHLKNRQHYFEISMGLTIQAWGLFRLSSHPNRALEKCSRCAKHESAQSNEYMLTVKRIYLDLIKHKTGGQAEKHRADIERWYPDPEPDSSSGIQLPTPPSTSPASSQGMSIANSRRTGALIDLTLSPDASSARKRKAPTRSGSPIPKGKGKEKQRRIDDSEPLAGREDDYIAVTVALTEELIESPGEISRNLEEVLIDLRYQLLTCKRF</sequence>
<evidence type="ECO:0000313" key="3">
    <source>
        <dbReference type="Proteomes" id="UP001437256"/>
    </source>
</evidence>
<comment type="caution">
    <text evidence="2">The sequence shown here is derived from an EMBL/GenBank/DDBJ whole genome shotgun (WGS) entry which is preliminary data.</text>
</comment>
<feature type="region of interest" description="Disordered" evidence="1">
    <location>
        <begin position="1"/>
        <end position="21"/>
    </location>
</feature>
<feature type="compositionally biased region" description="Basic and acidic residues" evidence="1">
    <location>
        <begin position="120"/>
        <end position="132"/>
    </location>
</feature>
<proteinExistence type="predicted"/>
<dbReference type="Proteomes" id="UP001437256">
    <property type="component" value="Unassembled WGS sequence"/>
</dbReference>
<protein>
    <submittedName>
        <fullName evidence="2">Uncharacterized protein</fullName>
    </submittedName>
</protein>
<feature type="compositionally biased region" description="Basic and acidic residues" evidence="1">
    <location>
        <begin position="198"/>
        <end position="214"/>
    </location>
</feature>